<dbReference type="PANTHER" id="PTHR33371">
    <property type="entry name" value="INTERMEMBRANE PHOSPHOLIPID TRANSPORT SYSTEM BINDING PROTEIN MLAD-RELATED"/>
    <property type="match status" value="1"/>
</dbReference>
<organism evidence="3 4">
    <name type="scientific">Gordonia alkaliphila</name>
    <dbReference type="NCBI Taxonomy" id="1053547"/>
    <lineage>
        <taxon>Bacteria</taxon>
        <taxon>Bacillati</taxon>
        <taxon>Actinomycetota</taxon>
        <taxon>Actinomycetes</taxon>
        <taxon>Mycobacteriales</taxon>
        <taxon>Gordoniaceae</taxon>
        <taxon>Gordonia</taxon>
    </lineage>
</organism>
<keyword evidence="4" id="KW-1185">Reference proteome</keyword>
<dbReference type="InterPro" id="IPR024516">
    <property type="entry name" value="Mce_C"/>
</dbReference>
<reference evidence="4" key="1">
    <citation type="journal article" date="2019" name="Int. J. Syst. Evol. Microbiol.">
        <title>The Global Catalogue of Microorganisms (GCM) 10K type strain sequencing project: providing services to taxonomists for standard genome sequencing and annotation.</title>
        <authorList>
            <consortium name="The Broad Institute Genomics Platform"/>
            <consortium name="The Broad Institute Genome Sequencing Center for Infectious Disease"/>
            <person name="Wu L."/>
            <person name="Ma J."/>
        </authorList>
    </citation>
    <scope>NUCLEOTIDE SEQUENCE [LARGE SCALE GENOMIC DNA]</scope>
    <source>
        <strain evidence="4">JCM 18077</strain>
    </source>
</reference>
<dbReference type="InterPro" id="IPR052336">
    <property type="entry name" value="MlaD_Phospholipid_Transporter"/>
</dbReference>
<protein>
    <recommendedName>
        <fullName evidence="5">MCE family protein</fullName>
    </recommendedName>
</protein>
<name>A0ABP8ZIC1_9ACTN</name>
<evidence type="ECO:0000313" key="4">
    <source>
        <dbReference type="Proteomes" id="UP001500822"/>
    </source>
</evidence>
<dbReference type="PANTHER" id="PTHR33371:SF19">
    <property type="entry name" value="MCE-FAMILY PROTEIN MCE4A"/>
    <property type="match status" value="1"/>
</dbReference>
<proteinExistence type="predicted"/>
<evidence type="ECO:0000313" key="3">
    <source>
        <dbReference type="EMBL" id="GAA4757557.1"/>
    </source>
</evidence>
<feature type="domain" description="Mammalian cell entry C-terminal" evidence="2">
    <location>
        <begin position="130"/>
        <end position="342"/>
    </location>
</feature>
<evidence type="ECO:0008006" key="5">
    <source>
        <dbReference type="Google" id="ProtNLM"/>
    </source>
</evidence>
<feature type="domain" description="Mce/MlaD" evidence="1">
    <location>
        <begin position="46"/>
        <end position="121"/>
    </location>
</feature>
<dbReference type="Pfam" id="PF11887">
    <property type="entry name" value="Mce4_CUP1"/>
    <property type="match status" value="1"/>
</dbReference>
<dbReference type="InterPro" id="IPR003399">
    <property type="entry name" value="Mce/MlaD"/>
</dbReference>
<dbReference type="RefSeq" id="WP_345314277.1">
    <property type="nucleotide sequence ID" value="NZ_BAABIE010000019.1"/>
</dbReference>
<comment type="caution">
    <text evidence="3">The sequence shown here is derived from an EMBL/GenBank/DDBJ whole genome shotgun (WGS) entry which is preliminary data.</text>
</comment>
<evidence type="ECO:0000259" key="1">
    <source>
        <dbReference type="Pfam" id="PF02470"/>
    </source>
</evidence>
<gene>
    <name evidence="3" type="ORF">GCM10023217_32240</name>
</gene>
<dbReference type="Pfam" id="PF02470">
    <property type="entry name" value="MlaD"/>
    <property type="match status" value="1"/>
</dbReference>
<sequence length="434" mass="45514">MTVMLPGQPVSRWAYMVRALIAGLLILAFSVWMVARSTGVLSSDPKVYAEIPVSAGLIQTGAPVRYHGVKVGEITSIDAGSDSSRIGLTIDEGALDLIPATVVIRVLPRTFFGDIYLQLVQRPGAPVQQGKSLTPGAELAVDDGPDAVNLYDIFTKLSDLIAEVEPDQVNVALAAVNRAVGGRGQELGVMIDDWWAASQELESTVHRFLDATPEFRRVAESLRRATPDVIETLNSVTNISRGIVEHDDELAAFFTSALGFVSATGEFIAAERKNLITVLDATGKILATVAEQPSGISTTITEAGKFGAAGTILFATGRFNITAVPTFSEPMPYTGADCPTYGSLRGAQCFGTGSPNGRGAVRAPGEGNSTVLQRKPRNTPAAYTGPEVIDGKAESAAMGRIQSAVAPASASGTPNAATVLMLGPMVRGNQVELS</sequence>
<dbReference type="Proteomes" id="UP001500822">
    <property type="component" value="Unassembled WGS sequence"/>
</dbReference>
<evidence type="ECO:0000259" key="2">
    <source>
        <dbReference type="Pfam" id="PF11887"/>
    </source>
</evidence>
<accession>A0ABP8ZIC1</accession>
<dbReference type="EMBL" id="BAABIE010000019">
    <property type="protein sequence ID" value="GAA4757557.1"/>
    <property type="molecule type" value="Genomic_DNA"/>
</dbReference>